<reference evidence="1 2" key="1">
    <citation type="submission" date="2016-11" db="EMBL/GenBank/DDBJ databases">
        <authorList>
            <person name="Jaros S."/>
            <person name="Januszkiewicz K."/>
            <person name="Wedrychowicz H."/>
        </authorList>
    </citation>
    <scope>NUCLEOTIDE SEQUENCE [LARGE SCALE GENOMIC DNA]</scope>
    <source>
        <strain evidence="1 2">DSM 21074</strain>
    </source>
</reference>
<keyword evidence="2" id="KW-1185">Reference proteome</keyword>
<evidence type="ECO:0000313" key="2">
    <source>
        <dbReference type="Proteomes" id="UP000184418"/>
    </source>
</evidence>
<organism evidence="1 2">
    <name type="scientific">Hymenobacter daecheongensis DSM 21074</name>
    <dbReference type="NCBI Taxonomy" id="1121955"/>
    <lineage>
        <taxon>Bacteria</taxon>
        <taxon>Pseudomonadati</taxon>
        <taxon>Bacteroidota</taxon>
        <taxon>Cytophagia</taxon>
        <taxon>Cytophagales</taxon>
        <taxon>Hymenobacteraceae</taxon>
        <taxon>Hymenobacter</taxon>
    </lineage>
</organism>
<sequence>MANQPTTFALCCKMAPKSSALPNEAAPQLPRPATIISAKRPAKFIPSPPGQPPVNRVDTWVKIAAPLLTAAGLIFSVWQYQHQQAYNDAQEFRRKTWEKRLEAYTELGNLAAQLVTAAAQPQRFDSLGSRFEQVYWGKLPLFDDRGVEQKLKAFHDEVQDTRHREGELNALKAKGYALMKECQKSLHRSWYEAAAY</sequence>
<protein>
    <submittedName>
        <fullName evidence="1">Uncharacterized protein</fullName>
    </submittedName>
</protein>
<dbReference type="EMBL" id="FQYN01000003">
    <property type="protein sequence ID" value="SHI85417.1"/>
    <property type="molecule type" value="Genomic_DNA"/>
</dbReference>
<evidence type="ECO:0000313" key="1">
    <source>
        <dbReference type="EMBL" id="SHI85417.1"/>
    </source>
</evidence>
<accession>A0A1M6EIU0</accession>
<gene>
    <name evidence="1" type="ORF">SAMN02745146_1704</name>
</gene>
<dbReference type="AlphaFoldDB" id="A0A1M6EIU0"/>
<proteinExistence type="predicted"/>
<name>A0A1M6EIU0_9BACT</name>
<dbReference type="Proteomes" id="UP000184418">
    <property type="component" value="Unassembled WGS sequence"/>
</dbReference>